<gene>
    <name evidence="1" type="ORF">Vadar_017459</name>
</gene>
<protein>
    <submittedName>
        <fullName evidence="1">Uncharacterized protein</fullName>
    </submittedName>
</protein>
<dbReference type="Proteomes" id="UP000828048">
    <property type="component" value="Chromosome 11"/>
</dbReference>
<reference evidence="1 2" key="1">
    <citation type="journal article" date="2021" name="Hortic Res">
        <title>High-quality reference genome and annotation aids understanding of berry development for evergreen blueberry (Vaccinium darrowii).</title>
        <authorList>
            <person name="Yu J."/>
            <person name="Hulse-Kemp A.M."/>
            <person name="Babiker E."/>
            <person name="Staton M."/>
        </authorList>
    </citation>
    <scope>NUCLEOTIDE SEQUENCE [LARGE SCALE GENOMIC DNA]</scope>
    <source>
        <strain evidence="2">cv. NJ 8807/NJ 8810</strain>
        <tissue evidence="1">Young leaf</tissue>
    </source>
</reference>
<accession>A0ACB7YMB9</accession>
<keyword evidence="2" id="KW-1185">Reference proteome</keyword>
<name>A0ACB7YMB9_9ERIC</name>
<organism evidence="1 2">
    <name type="scientific">Vaccinium darrowii</name>
    <dbReference type="NCBI Taxonomy" id="229202"/>
    <lineage>
        <taxon>Eukaryota</taxon>
        <taxon>Viridiplantae</taxon>
        <taxon>Streptophyta</taxon>
        <taxon>Embryophyta</taxon>
        <taxon>Tracheophyta</taxon>
        <taxon>Spermatophyta</taxon>
        <taxon>Magnoliopsida</taxon>
        <taxon>eudicotyledons</taxon>
        <taxon>Gunneridae</taxon>
        <taxon>Pentapetalae</taxon>
        <taxon>asterids</taxon>
        <taxon>Ericales</taxon>
        <taxon>Ericaceae</taxon>
        <taxon>Vaccinioideae</taxon>
        <taxon>Vaccinieae</taxon>
        <taxon>Vaccinium</taxon>
    </lineage>
</organism>
<comment type="caution">
    <text evidence="1">The sequence shown here is derived from an EMBL/GenBank/DDBJ whole genome shotgun (WGS) entry which is preliminary data.</text>
</comment>
<evidence type="ECO:0000313" key="2">
    <source>
        <dbReference type="Proteomes" id="UP000828048"/>
    </source>
</evidence>
<proteinExistence type="predicted"/>
<evidence type="ECO:0000313" key="1">
    <source>
        <dbReference type="EMBL" id="KAH7854756.1"/>
    </source>
</evidence>
<dbReference type="EMBL" id="CM037161">
    <property type="protein sequence ID" value="KAH7854756.1"/>
    <property type="molecule type" value="Genomic_DNA"/>
</dbReference>
<sequence>MARISMSRPTNLKLSSPPPPPYRPKIVDDLDSMICRSKHGVIITSRGREDFCKVLSPLKTQEDLTLLLEVSKHAHLLDLLYHLIVPKLEGPVESCNIYGESEAASFEQNPSLDSSKATQVFDNLWSFVSNLNVSLIKKITTTVKNILGVSGKIISIVPRVSIFASKSKEDIKPENEVSNEETKIPTVEEITIPSVSYLASAGVEFCPTTSGIRTVKFDRITEKFYLPAVITLNIHSEVIMRNSVAYEASITSESLVFT</sequence>